<accession>A0A0X8GZZ7</accession>
<dbReference type="KEGG" id="erl:AOC36_05990"/>
<dbReference type="InterPro" id="IPR035681">
    <property type="entry name" value="ComA-like_MBL"/>
</dbReference>
<dbReference type="InterPro" id="IPR036866">
    <property type="entry name" value="RibonucZ/Hydroxyglut_hydro"/>
</dbReference>
<evidence type="ECO:0008006" key="4">
    <source>
        <dbReference type="Google" id="ProtNLM"/>
    </source>
</evidence>
<keyword evidence="1" id="KW-1133">Transmembrane helix</keyword>
<evidence type="ECO:0000313" key="3">
    <source>
        <dbReference type="Proteomes" id="UP000063781"/>
    </source>
</evidence>
<dbReference type="EMBL" id="CP013213">
    <property type="protein sequence ID" value="AMC93548.1"/>
    <property type="molecule type" value="Genomic_DNA"/>
</dbReference>
<dbReference type="SUPFAM" id="SSF56281">
    <property type="entry name" value="Metallo-hydrolase/oxidoreductase"/>
    <property type="match status" value="1"/>
</dbReference>
<feature type="transmembrane region" description="Helical" evidence="1">
    <location>
        <begin position="351"/>
        <end position="370"/>
    </location>
</feature>
<sequence>MFIVLTLIFMGFMNHVFVQCAFLCLVSIVIALKYTPNDALKLLALGCFFMLSLNLNLPSFQTHYRVIEKRDTWYVLRNGVNKYYSSGDGNLEFDAVYQFEGDIIPLESKNHFQSINRYQGTLNGEFTKQVKKPRPIHRFLQSAYKDYPILLDFIYKDSQHIFVSLALHFYAIEQLLIWSTRRVLTKEKRNALYRIIIGLYGYAFGFSLNCVRHLMRGVDLKPETKMLILLFMFPYAQFHLGFIIAYFPTLIQEISGPIPKKSFEVARLFLIHTLSGSVHILQMVLFKVWVILFAGVYLFMILRMNTLATTLLLGYDDFLSVTNRFELRGKIPLLVFGMCLVWKSNPKHYCIAYLSVVVFMMYFPFPRVMIVDVGQGDAIIITTAFNAHVTVIDTGRAFALSNLERALTSLSIRSIDQLIITHDDLDHNENQDYLMDVYDVKSLITQKQSTVHFLYELLGDVTYEESNENSLIFILQTKRLSFLFTGDAYIKQELDLLKHYPNLQVDVLKLGHHGSKTSTSELLVSTLRPTYAIASSNPTIYNHPHPDVMQLLHQYRISLLKTSDYGHITFIMSPLFDFVVSQRGHFGIIDTR</sequence>
<feature type="transmembrane region" description="Helical" evidence="1">
    <location>
        <begin position="12"/>
        <end position="32"/>
    </location>
</feature>
<feature type="transmembrane region" description="Helical" evidence="1">
    <location>
        <begin position="39"/>
        <end position="57"/>
    </location>
</feature>
<dbReference type="AlphaFoldDB" id="A0A0X8GZZ7"/>
<feature type="transmembrane region" description="Helical" evidence="1">
    <location>
        <begin position="161"/>
        <end position="179"/>
    </location>
</feature>
<proteinExistence type="predicted"/>
<dbReference type="RefSeq" id="WP_067632422.1">
    <property type="nucleotide sequence ID" value="NZ_CP013213.1"/>
</dbReference>
<dbReference type="STRING" id="1514105.AOC36_05990"/>
<name>A0A0X8GZZ7_9FIRM</name>
<organism evidence="2 3">
    <name type="scientific">Erysipelothrix larvae</name>
    <dbReference type="NCBI Taxonomy" id="1514105"/>
    <lineage>
        <taxon>Bacteria</taxon>
        <taxon>Bacillati</taxon>
        <taxon>Bacillota</taxon>
        <taxon>Erysipelotrichia</taxon>
        <taxon>Erysipelotrichales</taxon>
        <taxon>Erysipelotrichaceae</taxon>
        <taxon>Erysipelothrix</taxon>
    </lineage>
</organism>
<evidence type="ECO:0000313" key="2">
    <source>
        <dbReference type="EMBL" id="AMC93548.1"/>
    </source>
</evidence>
<feature type="transmembrane region" description="Helical" evidence="1">
    <location>
        <begin position="191"/>
        <end position="214"/>
    </location>
</feature>
<protein>
    <recommendedName>
        <fullName evidence="4">Metallo-beta-lactamase domain-containing protein</fullName>
    </recommendedName>
</protein>
<dbReference type="Proteomes" id="UP000063781">
    <property type="component" value="Chromosome"/>
</dbReference>
<dbReference type="CDD" id="cd07731">
    <property type="entry name" value="ComA-like_MBL-fold"/>
    <property type="match status" value="1"/>
</dbReference>
<keyword evidence="3" id="KW-1185">Reference proteome</keyword>
<reference evidence="2 3" key="1">
    <citation type="submission" date="2015-10" db="EMBL/GenBank/DDBJ databases">
        <title>Erysipelothrix larvae sp. LV19 isolated from the larval gut of the rhinoceros beetle, Trypoxylus dichotomus.</title>
        <authorList>
            <person name="Lim S."/>
            <person name="Kim B.-C."/>
        </authorList>
    </citation>
    <scope>NUCLEOTIDE SEQUENCE [LARGE SCALE GENOMIC DNA]</scope>
    <source>
        <strain evidence="2 3">LV19</strain>
    </source>
</reference>
<evidence type="ECO:0000256" key="1">
    <source>
        <dbReference type="SAM" id="Phobius"/>
    </source>
</evidence>
<dbReference type="OrthoDB" id="9761531at2"/>
<feature type="transmembrane region" description="Helical" evidence="1">
    <location>
        <begin position="226"/>
        <end position="247"/>
    </location>
</feature>
<dbReference type="InterPro" id="IPR052159">
    <property type="entry name" value="Competence_DNA_uptake"/>
</dbReference>
<keyword evidence="1" id="KW-0812">Transmembrane</keyword>
<gene>
    <name evidence="2" type="ORF">AOC36_05990</name>
</gene>
<keyword evidence="1" id="KW-0472">Membrane</keyword>
<feature type="transmembrane region" description="Helical" evidence="1">
    <location>
        <begin position="291"/>
        <end position="315"/>
    </location>
</feature>
<dbReference type="PANTHER" id="PTHR30619:SF7">
    <property type="entry name" value="BETA-LACTAMASE DOMAIN PROTEIN"/>
    <property type="match status" value="1"/>
</dbReference>
<dbReference type="PANTHER" id="PTHR30619">
    <property type="entry name" value="DNA INTERNALIZATION/COMPETENCE PROTEIN COMEC/REC2"/>
    <property type="match status" value="1"/>
</dbReference>
<dbReference type="Gene3D" id="3.60.15.10">
    <property type="entry name" value="Ribonuclease Z/Hydroxyacylglutathione hydrolase-like"/>
    <property type="match status" value="2"/>
</dbReference>